<dbReference type="Pfam" id="PF08584">
    <property type="entry name" value="Ribonuc_P_40"/>
    <property type="match status" value="1"/>
</dbReference>
<dbReference type="Proteomes" id="UP001465668">
    <property type="component" value="Unassembled WGS sequence"/>
</dbReference>
<name>A0ABR2XLK0_9PEZI</name>
<protein>
    <submittedName>
        <fullName evidence="1">Ribonuclease P 40kDa subunit</fullName>
    </submittedName>
</protein>
<sequence length="358" mass="40357">MLPFPTPSVYQSSKCFVTYGTMTHPDPKQLPSKGKPWSALLGSNFLHKVDLIIPQESVERLRMKLAQDAYVPTYYRVIMKLGDILDGEFFTQYIKVGNIMMLSEGNMARDNVFSLKDGILTMFLEKEMYERAGLVGQPHGVKGKRGLKPRWIVRYDLRAPASFPGKKGYDRLLHACNNVFNKPVTWLFHRRSSTPDPDPLLKYFPTKYTSAPFFSEEIRVDTPSLELPGEALANGGRPQLEEFATDIYEWLSLVRLQSPRVESGDSIDSFLSRYLVPANSAVLQQATLCKVSWQGFIAPGWARQTLADIILTISSRSWFSLSVTSLSQGIKGDSSDCTILRPPNAPGEYLLWDVHGHE</sequence>
<dbReference type="PANTHER" id="PTHR15396:SF1">
    <property type="entry name" value="RIBONUCLEASE P PROTEIN SUBUNIT P40"/>
    <property type="match status" value="1"/>
</dbReference>
<reference evidence="1 2" key="1">
    <citation type="submission" date="2024-02" db="EMBL/GenBank/DDBJ databases">
        <title>First draft genome assembly of two strains of Seiridium cardinale.</title>
        <authorList>
            <person name="Emiliani G."/>
            <person name="Scali E."/>
        </authorList>
    </citation>
    <scope>NUCLEOTIDE SEQUENCE [LARGE SCALE GENOMIC DNA]</scope>
    <source>
        <strain evidence="1 2">BM-138-000479</strain>
    </source>
</reference>
<dbReference type="PANTHER" id="PTHR15396">
    <property type="entry name" value="RIBONUCLEASE P PROTEIN SUBUNIT P40"/>
    <property type="match status" value="1"/>
</dbReference>
<dbReference type="EMBL" id="JARVKM010000040">
    <property type="protein sequence ID" value="KAK9774659.1"/>
    <property type="molecule type" value="Genomic_DNA"/>
</dbReference>
<evidence type="ECO:0000313" key="1">
    <source>
        <dbReference type="EMBL" id="KAK9774659.1"/>
    </source>
</evidence>
<organism evidence="1 2">
    <name type="scientific">Seiridium cardinale</name>
    <dbReference type="NCBI Taxonomy" id="138064"/>
    <lineage>
        <taxon>Eukaryota</taxon>
        <taxon>Fungi</taxon>
        <taxon>Dikarya</taxon>
        <taxon>Ascomycota</taxon>
        <taxon>Pezizomycotina</taxon>
        <taxon>Sordariomycetes</taxon>
        <taxon>Xylariomycetidae</taxon>
        <taxon>Amphisphaeriales</taxon>
        <taxon>Sporocadaceae</taxon>
        <taxon>Seiridium</taxon>
    </lineage>
</organism>
<dbReference type="InterPro" id="IPR013893">
    <property type="entry name" value="RNase_P_Rpp40"/>
</dbReference>
<gene>
    <name evidence="1" type="ORF">SCAR479_08744</name>
</gene>
<keyword evidence="2" id="KW-1185">Reference proteome</keyword>
<comment type="caution">
    <text evidence="1">The sequence shown here is derived from an EMBL/GenBank/DDBJ whole genome shotgun (WGS) entry which is preliminary data.</text>
</comment>
<accession>A0ABR2XLK0</accession>
<proteinExistence type="predicted"/>
<evidence type="ECO:0000313" key="2">
    <source>
        <dbReference type="Proteomes" id="UP001465668"/>
    </source>
</evidence>